<keyword evidence="1" id="KW-0067">ATP-binding</keyword>
<dbReference type="Gene3D" id="3.40.50.720">
    <property type="entry name" value="NAD(P)-binding Rossmann-like Domain"/>
    <property type="match status" value="1"/>
</dbReference>
<organism evidence="3 4">
    <name type="scientific">Encephalitozoon cuniculi (strain GB-M1)</name>
    <name type="common">Microsporidian parasite</name>
    <dbReference type="NCBI Taxonomy" id="284813"/>
    <lineage>
        <taxon>Eukaryota</taxon>
        <taxon>Fungi</taxon>
        <taxon>Fungi incertae sedis</taxon>
        <taxon>Microsporidia</taxon>
        <taxon>Unikaryonidae</taxon>
        <taxon>Encephalitozoon</taxon>
    </lineage>
</organism>
<sequence>MRIILVGCGGTGVELLKLLGDRASEILVVDHDRINLTNLHRVFMFTKQDQGEYKSQKAAEFMNRKYGGSVSFLRQRIEEIPIDVLDRYDVALGALDNIEGRMSLNLMFKRSKCKLLIDCGISGYKAHVKAVYRGSSCLYCIRELYREEGSGACSLGSLPLEVTPANRERVLRSLVELRRDGSGSREEKIRKIVDEFNALAGESLRTDALDVTGAYDETMPNVCFINSVCASLACELLDATDRYYDFMFYSAEEGILLRKLLLSRDKECIVCSLDV</sequence>
<protein>
    <recommendedName>
        <fullName evidence="1">NEDD8-activating enzyme E1 catalytic subunit</fullName>
        <ecNumber evidence="1">6.2.1.64</ecNumber>
    </recommendedName>
</protein>
<dbReference type="FunCoup" id="Q8STS6">
    <property type="interactions" value="402"/>
</dbReference>
<dbReference type="VEuPathDB" id="MicrosporidiaDB:ECU09_0860"/>
<proteinExistence type="inferred from homology"/>
<dbReference type="AlphaFoldDB" id="Q8STS6"/>
<comment type="pathway">
    <text evidence="1">Protein modification; protein neddylation.</text>
</comment>
<keyword evidence="1" id="KW-0436">Ligase</keyword>
<comment type="catalytic activity">
    <reaction evidence="1">
        <text>ATP + [NEDD8 protein] + [E1 NEDD8-activating enzyme]-L-cysteine = AMP + diphosphate + [E1 NEDD8-activating enzyme]-S-[NEDD8 protein]-yl-L-cysteine.</text>
        <dbReference type="EC" id="6.2.1.64"/>
    </reaction>
</comment>
<gene>
    <name evidence="3" type="ordered locus">ECU09_0860</name>
</gene>
<dbReference type="GO" id="GO:0045116">
    <property type="term" value="P:protein neddylation"/>
    <property type="evidence" value="ECO:0007669"/>
    <property type="project" value="UniProtKB-UniRule"/>
</dbReference>
<dbReference type="PANTHER" id="PTHR10953:SF6">
    <property type="entry name" value="NEDD8-ACTIVATING ENZYME E1 CATALYTIC SUBUNIT"/>
    <property type="match status" value="1"/>
</dbReference>
<reference evidence="3 4" key="2">
    <citation type="journal article" date="2009" name="BMC Genomics">
        <title>Identification of transcriptional signals in Encephalitozoon cuniculi widespread among Microsporidia phylum: support for accurate structural genome annotation.</title>
        <authorList>
            <person name="Peyretaillade E."/>
            <person name="Goncalves O."/>
            <person name="Terrat S."/>
            <person name="Dugat-Bony E."/>
            <person name="Wincker P."/>
            <person name="Cornman R.S."/>
            <person name="Evans J.D."/>
            <person name="Delbac F."/>
            <person name="Peyret P."/>
        </authorList>
    </citation>
    <scope>NUCLEOTIDE SEQUENCE [LARGE SCALE GENOMIC DNA]</scope>
    <source>
        <strain evidence="3 4">GB-M1</strain>
    </source>
</reference>
<dbReference type="RefSeq" id="NP_001402340.1">
    <property type="nucleotide sequence ID" value="NM_001415394.1"/>
</dbReference>
<comment type="function">
    <text evidence="1">Catalytic subunit of the dimeric E1 enzyme, which activates NEDD8.</text>
</comment>
<dbReference type="UniPathway" id="UPA00885"/>
<feature type="domain" description="THIF-type NAD/FAD binding fold" evidence="2">
    <location>
        <begin position="2"/>
        <end position="193"/>
    </location>
</feature>
<dbReference type="KEGG" id="ecu:ECU09_0860"/>
<dbReference type="HOGENOM" id="CLU_013325_13_0_1"/>
<evidence type="ECO:0000259" key="2">
    <source>
        <dbReference type="Pfam" id="PF00899"/>
    </source>
</evidence>
<evidence type="ECO:0000313" key="4">
    <source>
        <dbReference type="Proteomes" id="UP000000819"/>
    </source>
</evidence>
<dbReference type="GO" id="GO:0005634">
    <property type="term" value="C:nucleus"/>
    <property type="evidence" value="ECO:0007669"/>
    <property type="project" value="TreeGrafter"/>
</dbReference>
<dbReference type="EC" id="6.2.1.64" evidence="1"/>
<dbReference type="InterPro" id="IPR045886">
    <property type="entry name" value="ThiF/MoeB/HesA"/>
</dbReference>
<accession>Q8STS6</accession>
<dbReference type="GeneID" id="860425"/>
<dbReference type="SUPFAM" id="SSF69572">
    <property type="entry name" value="Activating enzymes of the ubiquitin-like proteins"/>
    <property type="match status" value="1"/>
</dbReference>
<dbReference type="PANTHER" id="PTHR10953">
    <property type="entry name" value="UBIQUITIN-ACTIVATING ENZYME E1"/>
    <property type="match status" value="1"/>
</dbReference>
<dbReference type="InterPro" id="IPR035985">
    <property type="entry name" value="Ubiquitin-activating_enz"/>
</dbReference>
<keyword evidence="4" id="KW-1185">Reference proteome</keyword>
<evidence type="ECO:0000313" key="3">
    <source>
        <dbReference type="EMBL" id="CAD27059.2"/>
    </source>
</evidence>
<dbReference type="OrthoDB" id="10255449at2759"/>
<evidence type="ECO:0000256" key="1">
    <source>
        <dbReference type="RuleBase" id="RU368009"/>
    </source>
</evidence>
<reference evidence="3 4" key="1">
    <citation type="journal article" date="2001" name="Nature">
        <title>Genome sequence and gene compaction of the eukaryote parasite Encephalitozoon cuniculi.</title>
        <authorList>
            <person name="Katinka M.D."/>
            <person name="Duprat S."/>
            <person name="Cornillot E."/>
            <person name="Metenier G."/>
            <person name="Thomarat F."/>
            <person name="Prensier G."/>
            <person name="Barbe V."/>
            <person name="Peyretaillade E."/>
            <person name="Brottier P."/>
            <person name="Wincker P."/>
            <person name="Delbac F."/>
            <person name="El Alaoui H."/>
            <person name="Peyret P."/>
            <person name="Saurin W."/>
            <person name="Gouy M."/>
            <person name="Weissenbach J."/>
            <person name="Vivares C.P."/>
        </authorList>
    </citation>
    <scope>NUCLEOTIDE SEQUENCE [LARGE SCALE GENOMIC DNA]</scope>
    <source>
        <strain evidence="3 4">GB-M1</strain>
    </source>
</reference>
<dbReference type="EMBL" id="AL590451">
    <property type="protein sequence ID" value="CAD27059.2"/>
    <property type="molecule type" value="Genomic_DNA"/>
</dbReference>
<dbReference type="InParanoid" id="Q8STS6"/>
<dbReference type="GO" id="GO:0005737">
    <property type="term" value="C:cytoplasm"/>
    <property type="evidence" value="ECO:0007669"/>
    <property type="project" value="TreeGrafter"/>
</dbReference>
<keyword evidence="1" id="KW-0547">Nucleotide-binding</keyword>
<dbReference type="Proteomes" id="UP000000819">
    <property type="component" value="Chromosome IX"/>
</dbReference>
<dbReference type="InterPro" id="IPR000594">
    <property type="entry name" value="ThiF_NAD_FAD-bd"/>
</dbReference>
<dbReference type="GO" id="GO:0019781">
    <property type="term" value="F:NEDD8 activating enzyme activity"/>
    <property type="evidence" value="ECO:0007669"/>
    <property type="project" value="UniProtKB-UniRule"/>
</dbReference>
<dbReference type="GO" id="GO:0005524">
    <property type="term" value="F:ATP binding"/>
    <property type="evidence" value="ECO:0007669"/>
    <property type="project" value="UniProtKB-UniRule"/>
</dbReference>
<comment type="similarity">
    <text evidence="1">Belongs to the ubiquitin-activating E1 family. UBA3 subfamily.</text>
</comment>
<dbReference type="Pfam" id="PF00899">
    <property type="entry name" value="ThiF"/>
    <property type="match status" value="1"/>
</dbReference>
<keyword evidence="1" id="KW-0833">Ubl conjugation pathway</keyword>
<name>Q8STS6_ENCCU</name>
<dbReference type="STRING" id="284813.Q8STS6"/>